<gene>
    <name evidence="4" type="ORF">PHACT_00820</name>
</gene>
<dbReference type="PANTHER" id="PTHR30035:SF3">
    <property type="entry name" value="INTERMEMBRANE PHOSPHOLIPID TRANSPORT SYSTEM LIPOPROTEIN MLAA"/>
    <property type="match status" value="1"/>
</dbReference>
<comment type="similarity">
    <text evidence="1">Belongs to the MlaA family.</text>
</comment>
<dbReference type="PRINTS" id="PR01805">
    <property type="entry name" value="VACJLIPOPROT"/>
</dbReference>
<dbReference type="OrthoDB" id="9785326at2"/>
<evidence type="ECO:0000256" key="3">
    <source>
        <dbReference type="SAM" id="SignalP"/>
    </source>
</evidence>
<comment type="caution">
    <text evidence="4">The sequence shown here is derived from an EMBL/GenBank/DDBJ whole genome shotgun (WGS) entry which is preliminary data.</text>
</comment>
<feature type="chain" id="PRO_5009212081" description="ABC transporter" evidence="3">
    <location>
        <begin position="29"/>
        <end position="241"/>
    </location>
</feature>
<dbReference type="GO" id="GO:0120010">
    <property type="term" value="P:intermembrane phospholipid transfer"/>
    <property type="evidence" value="ECO:0007669"/>
    <property type="project" value="TreeGrafter"/>
</dbReference>
<proteinExistence type="inferred from homology"/>
<dbReference type="STRING" id="1524254.PHACT_00820"/>
<dbReference type="AlphaFoldDB" id="A0A1E8CHF9"/>
<name>A0A1E8CHF9_9GAMM</name>
<dbReference type="Pfam" id="PF04333">
    <property type="entry name" value="MlaA"/>
    <property type="match status" value="1"/>
</dbReference>
<organism evidence="4 5">
    <name type="scientific">Pseudohongiella acticola</name>
    <dbReference type="NCBI Taxonomy" id="1524254"/>
    <lineage>
        <taxon>Bacteria</taxon>
        <taxon>Pseudomonadati</taxon>
        <taxon>Pseudomonadota</taxon>
        <taxon>Gammaproteobacteria</taxon>
        <taxon>Pseudomonadales</taxon>
        <taxon>Pseudohongiellaceae</taxon>
        <taxon>Pseudohongiella</taxon>
    </lineage>
</organism>
<protein>
    <recommendedName>
        <fullName evidence="6">ABC transporter</fullName>
    </recommendedName>
</protein>
<dbReference type="PANTHER" id="PTHR30035">
    <property type="entry name" value="LIPOPROTEIN VACJ-RELATED"/>
    <property type="match status" value="1"/>
</dbReference>
<keyword evidence="5" id="KW-1185">Reference proteome</keyword>
<reference evidence="5" key="1">
    <citation type="submission" date="2016-07" db="EMBL/GenBank/DDBJ databases">
        <authorList>
            <person name="Florea S."/>
            <person name="Webb J.S."/>
            <person name="Jaromczyk J."/>
            <person name="Schardl C.L."/>
        </authorList>
    </citation>
    <scope>NUCLEOTIDE SEQUENCE [LARGE SCALE GENOMIC DNA]</scope>
    <source>
        <strain evidence="5">KCTC 42131</strain>
    </source>
</reference>
<evidence type="ECO:0000256" key="2">
    <source>
        <dbReference type="ARBA" id="ARBA00022729"/>
    </source>
</evidence>
<evidence type="ECO:0000256" key="1">
    <source>
        <dbReference type="ARBA" id="ARBA00010634"/>
    </source>
</evidence>
<keyword evidence="2 3" id="KW-0732">Signal</keyword>
<dbReference type="EMBL" id="MASR01000001">
    <property type="protein sequence ID" value="OFE11864.1"/>
    <property type="molecule type" value="Genomic_DNA"/>
</dbReference>
<dbReference type="InterPro" id="IPR007428">
    <property type="entry name" value="MlaA"/>
</dbReference>
<evidence type="ECO:0008006" key="6">
    <source>
        <dbReference type="Google" id="ProtNLM"/>
    </source>
</evidence>
<dbReference type="GO" id="GO:0016020">
    <property type="term" value="C:membrane"/>
    <property type="evidence" value="ECO:0007669"/>
    <property type="project" value="InterPro"/>
</dbReference>
<dbReference type="Proteomes" id="UP000175669">
    <property type="component" value="Unassembled WGS sequence"/>
</dbReference>
<evidence type="ECO:0000313" key="5">
    <source>
        <dbReference type="Proteomes" id="UP000175669"/>
    </source>
</evidence>
<sequence>MQYRCSKISALAMSLGLSLSVATSSVSAQQAPDYDPWQPVNVKVHAFNDYVDSKVLRPVANGYTRYVPLLARRGVSNFFANINNISVLANNLLQFKLQAAANDTGRLMLNTTFGLGGVLDLATWAGFDKNEEDFGQTLGYWGVPPGPYVVIPLFGPSTVRDGLGFGVDNYTNPLNHREDDLMRNAAFVLQQVDRRVEAMAVDSLMSGDPYIFTREAYLQQREYLVKDGEVASQQSDWGNWD</sequence>
<evidence type="ECO:0000313" key="4">
    <source>
        <dbReference type="EMBL" id="OFE11864.1"/>
    </source>
</evidence>
<dbReference type="RefSeq" id="WP_070115489.1">
    <property type="nucleotide sequence ID" value="NZ_CAXATG010000002.1"/>
</dbReference>
<accession>A0A1E8CHF9</accession>
<feature type="signal peptide" evidence="3">
    <location>
        <begin position="1"/>
        <end position="28"/>
    </location>
</feature>